<sequence>MVIDEQLDLLLDRAMRLVTLRRKAPASKKIALMYWSYPPGERGVSASNLNVPRSLAMLLPQLAAAGYQVDVATAATLEAQLPQLLDPWLGQVPLAQWTAQHPQFWAPAPLADYKRWFGQLPAAVRDKITARWGEPEQDAMVLGSGKDAAIVVPRIEFGQLVMLPQPARMPADSSLASYHDGDLPPPHAYLAAYWLLREDFAADALIHFGTHGNQEFLPGKERGLSVDDAAWLALGDLPVIYPYITDNIGEALQARRRGQAVTISHQTPPFAPAGLHGELLQVHDLLHEWQLLDDGPVRSRTEAAIIASIAEGTLYRDLGWERQRIEADFPAFQHELHLYLHELAVDAQPLGLHVFGSFPDPEHRVSTLMQMLGEDLYNALDLEDPSELFVDDYTQLTGSEPYRFVSRFVLEGEVPQLLADDTLRELAVQAVQWDRAMLDNNEIRHLLAALAGRYIPTTTGGDPIRNAGILPTGRNIFGFDPSRLPTERAWQVGRELADELIATHLETHQDYPESLAISLWSSEAMRQQGVMEAQMLHLLGLEPRWDRGGRLEQLVIVPAETLGRPRVDVVASITGIYRDQFPHFIEHLAHALTELAALDEPANPVSRHVQMLTQKLVGSGTDPVRARQLATIRVFSSASGSYGTGVPDGVLDTEGWDHDEELAQAYLARMQYGYGAGDGMWAVSLEDVNLYAENLGRVQGAILGRSSNLHGLLSTDHPFEYLGGIAMAVRSLSGTTPALYISNLRTAGGERNVSAARFLAGELRSRYQHPGWISAMQDEGYAGTLELLNVVNNFYGWQVTDPSMVRDDQWQAFHEVYLQDSLGLGLQAWFEEHNENAMQRIVERMLDAVRRDYWQADAATVQDLVERHRELAGSDGAGGKLGEYIETLSAGFGMETAGAGGAQSVTGQRLTQVDSQSAAAVPDPRPWLASLALLLMLGAGALRQGWRLRHLSGR</sequence>
<dbReference type="KEGG" id="kim:G3T16_12490"/>
<evidence type="ECO:0000313" key="2">
    <source>
        <dbReference type="EMBL" id="QIB66107.1"/>
    </source>
</evidence>
<dbReference type="PANTHER" id="PTHR44119:SF4">
    <property type="entry name" value="AEROBIC COBALTOCHELATASE SUBUNIT COBN"/>
    <property type="match status" value="1"/>
</dbReference>
<dbReference type="EMBL" id="CP048711">
    <property type="protein sequence ID" value="QIB66107.1"/>
    <property type="molecule type" value="Genomic_DNA"/>
</dbReference>
<name>A0A6C0U554_9GAMM</name>
<dbReference type="AlphaFoldDB" id="A0A6C0U554"/>
<evidence type="ECO:0000259" key="1">
    <source>
        <dbReference type="Pfam" id="PF02514"/>
    </source>
</evidence>
<dbReference type="PANTHER" id="PTHR44119">
    <property type="entry name" value="MAGNESIUM-CHELATASE SUBUNIT CHLH, CHLOROPLASTIC"/>
    <property type="match status" value="1"/>
</dbReference>
<dbReference type="InterPro" id="IPR003672">
    <property type="entry name" value="CobN/Mg_chltase"/>
</dbReference>
<organism evidence="2 3">
    <name type="scientific">Kineobactrum salinum</name>
    <dbReference type="NCBI Taxonomy" id="2708301"/>
    <lineage>
        <taxon>Bacteria</taxon>
        <taxon>Pseudomonadati</taxon>
        <taxon>Pseudomonadota</taxon>
        <taxon>Gammaproteobacteria</taxon>
        <taxon>Cellvibrionales</taxon>
        <taxon>Halieaceae</taxon>
        <taxon>Kineobactrum</taxon>
    </lineage>
</organism>
<proteinExistence type="predicted"/>
<dbReference type="Pfam" id="PF02514">
    <property type="entry name" value="CobN-Mg_chel"/>
    <property type="match status" value="1"/>
</dbReference>
<reference evidence="2 3" key="1">
    <citation type="submission" date="2020-02" db="EMBL/GenBank/DDBJ databases">
        <title>Genome sequencing for Kineobactrum sp. M2.</title>
        <authorList>
            <person name="Park S.-J."/>
        </authorList>
    </citation>
    <scope>NUCLEOTIDE SEQUENCE [LARGE SCALE GENOMIC DNA]</scope>
    <source>
        <strain evidence="2 3">M2</strain>
    </source>
</reference>
<keyword evidence="3" id="KW-1185">Reference proteome</keyword>
<gene>
    <name evidence="2" type="ORF">G3T16_12490</name>
</gene>
<accession>A0A6C0U554</accession>
<evidence type="ECO:0000313" key="3">
    <source>
        <dbReference type="Proteomes" id="UP000477680"/>
    </source>
</evidence>
<dbReference type="CDD" id="cd10150">
    <property type="entry name" value="CobN_like"/>
    <property type="match status" value="1"/>
</dbReference>
<protein>
    <submittedName>
        <fullName evidence="2">Cobaltochelatase subunit CobN</fullName>
    </submittedName>
</protein>
<feature type="domain" description="CobN/magnesium chelatase" evidence="1">
    <location>
        <begin position="2"/>
        <end position="860"/>
    </location>
</feature>
<dbReference type="Proteomes" id="UP000477680">
    <property type="component" value="Chromosome"/>
</dbReference>